<gene>
    <name evidence="1" type="ORF">S01H1_44011</name>
</gene>
<comment type="caution">
    <text evidence="1">The sequence shown here is derived from an EMBL/GenBank/DDBJ whole genome shotgun (WGS) entry which is preliminary data.</text>
</comment>
<sequence length="79" mass="9196">MGFRPETLKFILDNTTVFKMKMLELGNQRIRDNVETDYKTGKEYFGALGCYHLSIDINGEDGTMIYDLGEEINQFDDEF</sequence>
<dbReference type="AlphaFoldDB" id="X0UXX9"/>
<evidence type="ECO:0000313" key="1">
    <source>
        <dbReference type="EMBL" id="GAG04022.1"/>
    </source>
</evidence>
<proteinExistence type="predicted"/>
<dbReference type="EMBL" id="BARS01028056">
    <property type="protein sequence ID" value="GAG04022.1"/>
    <property type="molecule type" value="Genomic_DNA"/>
</dbReference>
<reference evidence="1" key="1">
    <citation type="journal article" date="2014" name="Front. Microbiol.">
        <title>High frequency of phylogenetically diverse reductive dehalogenase-homologous genes in deep subseafloor sedimentary metagenomes.</title>
        <authorList>
            <person name="Kawai M."/>
            <person name="Futagami T."/>
            <person name="Toyoda A."/>
            <person name="Takaki Y."/>
            <person name="Nishi S."/>
            <person name="Hori S."/>
            <person name="Arai W."/>
            <person name="Tsubouchi T."/>
            <person name="Morono Y."/>
            <person name="Uchiyama I."/>
            <person name="Ito T."/>
            <person name="Fujiyama A."/>
            <person name="Inagaki F."/>
            <person name="Takami H."/>
        </authorList>
    </citation>
    <scope>NUCLEOTIDE SEQUENCE</scope>
    <source>
        <strain evidence="1">Expedition CK06-06</strain>
    </source>
</reference>
<protein>
    <submittedName>
        <fullName evidence="1">Uncharacterized protein</fullName>
    </submittedName>
</protein>
<feature type="non-terminal residue" evidence="1">
    <location>
        <position position="79"/>
    </location>
</feature>
<accession>X0UXX9</accession>
<name>X0UXX9_9ZZZZ</name>
<organism evidence="1">
    <name type="scientific">marine sediment metagenome</name>
    <dbReference type="NCBI Taxonomy" id="412755"/>
    <lineage>
        <taxon>unclassified sequences</taxon>
        <taxon>metagenomes</taxon>
        <taxon>ecological metagenomes</taxon>
    </lineage>
</organism>